<dbReference type="InterPro" id="IPR018946">
    <property type="entry name" value="PhoD-like_MPP"/>
</dbReference>
<feature type="chain" id="PRO_5041689252" evidence="1">
    <location>
        <begin position="16"/>
        <end position="509"/>
    </location>
</feature>
<feature type="domain" description="Phospholipase D N-terminal" evidence="3">
    <location>
        <begin position="54"/>
        <end position="149"/>
    </location>
</feature>
<organism evidence="4 5">
    <name type="scientific">Nitrospira tepida</name>
    <dbReference type="NCBI Taxonomy" id="2973512"/>
    <lineage>
        <taxon>Bacteria</taxon>
        <taxon>Pseudomonadati</taxon>
        <taxon>Nitrospirota</taxon>
        <taxon>Nitrospiria</taxon>
        <taxon>Nitrospirales</taxon>
        <taxon>Nitrospiraceae</taxon>
        <taxon>Nitrospira</taxon>
    </lineage>
</organism>
<evidence type="ECO:0000259" key="2">
    <source>
        <dbReference type="Pfam" id="PF09423"/>
    </source>
</evidence>
<evidence type="ECO:0000313" key="4">
    <source>
        <dbReference type="EMBL" id="CAI4030913.1"/>
    </source>
</evidence>
<keyword evidence="1" id="KW-0732">Signal</keyword>
<evidence type="ECO:0000256" key="1">
    <source>
        <dbReference type="SAM" id="SignalP"/>
    </source>
</evidence>
<dbReference type="PANTHER" id="PTHR43606:SF1">
    <property type="entry name" value="PHOD-LIKE PHOSPHATASE METALLOPHOSPHATASE DOMAIN-CONTAINING PROTEIN"/>
    <property type="match status" value="1"/>
</dbReference>
<dbReference type="InterPro" id="IPR038607">
    <property type="entry name" value="PhoD-like_sf"/>
</dbReference>
<dbReference type="SUPFAM" id="SSF56300">
    <property type="entry name" value="Metallo-dependent phosphatases"/>
    <property type="match status" value="1"/>
</dbReference>
<dbReference type="EMBL" id="OX365700">
    <property type="protein sequence ID" value="CAI4030913.1"/>
    <property type="molecule type" value="Genomic_DNA"/>
</dbReference>
<dbReference type="InterPro" id="IPR032093">
    <property type="entry name" value="PhoD_N"/>
</dbReference>
<dbReference type="Gene3D" id="2.60.40.380">
    <property type="entry name" value="Purple acid phosphatase-like, N-terminal"/>
    <property type="match status" value="1"/>
</dbReference>
<protein>
    <submittedName>
        <fullName evidence="4">Alkaline phosphatase</fullName>
    </submittedName>
</protein>
<dbReference type="KEGG" id="nti:DNFV4_01345"/>
<gene>
    <name evidence="4" type="ORF">DNFV4_01345</name>
</gene>
<sequence>MFGSRPIFSRPVSLAAGLFTVLASCAPTYKEGLPPGSPFAEAAEAPLSSSSFPQGIASGDVTDHTAVIWTRTDGPQVVQAEWWEEQGSLTGDSVQDRVQAQHHPEVGAGQTTALQATSAADDYTVKVLVTGLRPSTRYRYRFWAAAGDATGAFREVAKPSEEGTFRTAPLSTEHSPITLLWSGDLGGQGRCRAGSEEYPIFDRMRNQRADVMLFLGDTVYGDEICSAPPNVAGSSFAAQTADQYRAKHRYQRGAASLRRFLAETPVLAIWDDHEVRNNFSGPYDSLMPAGRQALLEYWPIGTPQNDPTRLYRKFRYGADVELFILDTRQYRSRNSDPDGPEKTMLGTKQRDWLLRGLSESTATWKVIVTSVPLSNSRKGGSLRAPGHDSWARAADGTGFEHELRMIVETMVTKDIRNVVWLAADVHYVQANAYDPSGDGEPDFHEFIAGPLSADPVRPVAPAPTFRPTTLFSDSGYFNFGVVTADRHRLQVQIVDAEGTVRHTHQVMAR</sequence>
<dbReference type="Gene3D" id="3.60.21.70">
    <property type="entry name" value="PhoD-like phosphatase"/>
    <property type="match status" value="1"/>
</dbReference>
<proteinExistence type="predicted"/>
<dbReference type="CDD" id="cd07389">
    <property type="entry name" value="MPP_PhoD"/>
    <property type="match status" value="1"/>
</dbReference>
<dbReference type="PANTHER" id="PTHR43606">
    <property type="entry name" value="PHOSPHATASE, PUTATIVE (AFU_ORTHOLOGUE AFUA_6G08710)-RELATED"/>
    <property type="match status" value="1"/>
</dbReference>
<dbReference type="RefSeq" id="WP_289267882.1">
    <property type="nucleotide sequence ID" value="NZ_OX365700.1"/>
</dbReference>
<dbReference type="PROSITE" id="PS51257">
    <property type="entry name" value="PROKAR_LIPOPROTEIN"/>
    <property type="match status" value="1"/>
</dbReference>
<evidence type="ECO:0000313" key="5">
    <source>
        <dbReference type="Proteomes" id="UP001179121"/>
    </source>
</evidence>
<dbReference type="AlphaFoldDB" id="A0AA86MXN3"/>
<dbReference type="Proteomes" id="UP001179121">
    <property type="component" value="Chromosome"/>
</dbReference>
<dbReference type="InterPro" id="IPR029052">
    <property type="entry name" value="Metallo-depent_PP-like"/>
</dbReference>
<name>A0AA86MXN3_9BACT</name>
<keyword evidence="5" id="KW-1185">Reference proteome</keyword>
<accession>A0AA86MXN3</accession>
<dbReference type="InterPro" id="IPR052900">
    <property type="entry name" value="Phospholipid_Metab_Enz"/>
</dbReference>
<dbReference type="Pfam" id="PF09423">
    <property type="entry name" value="PhoD"/>
    <property type="match status" value="1"/>
</dbReference>
<feature type="domain" description="PhoD-like phosphatase metallophosphatase" evidence="2">
    <location>
        <begin position="197"/>
        <end position="460"/>
    </location>
</feature>
<dbReference type="Pfam" id="PF16655">
    <property type="entry name" value="PhoD_N"/>
    <property type="match status" value="1"/>
</dbReference>
<feature type="signal peptide" evidence="1">
    <location>
        <begin position="1"/>
        <end position="15"/>
    </location>
</feature>
<reference evidence="4" key="1">
    <citation type="submission" date="2022-10" db="EMBL/GenBank/DDBJ databases">
        <authorList>
            <person name="Koch H."/>
        </authorList>
    </citation>
    <scope>NUCLEOTIDE SEQUENCE</scope>
    <source>
        <strain evidence="4">DNF</strain>
    </source>
</reference>
<evidence type="ECO:0000259" key="3">
    <source>
        <dbReference type="Pfam" id="PF16655"/>
    </source>
</evidence>